<dbReference type="RefSeq" id="WP_169661183.1">
    <property type="nucleotide sequence ID" value="NZ_JABANE010000326.1"/>
</dbReference>
<sequence length="273" mass="32119">MMNKYLKFYESVIEFLKQTDSITKNIAISGNERDIQKIEERIGFKLPDMIYYALKVWGGNGLDFYGYGSVFISKPEIGFINEAITVLENISEIRTKYIFPHLPNIKNILPIRWYDPYGQGVFLFMDCDDDEGRTYELEGILVEEDIYGVPIALDDEEEPEVTDPHAYDVGFSGPGIYHDMPLRKAVKYYFITGINFKDDKKYKYINFSSFEEITWAKFYQYYIENGQKLKIYSPLNKGWDENFIKKMQEREQQTGEILGIEAYEIAYIKYLIE</sequence>
<dbReference type="SUPFAM" id="SSF160631">
    <property type="entry name" value="SMI1/KNR4-like"/>
    <property type="match status" value="1"/>
</dbReference>
<protein>
    <recommendedName>
        <fullName evidence="3">Knr4/Smi1-like domain-containing protein</fullName>
    </recommendedName>
</protein>
<organism evidence="1 2">
    <name type="scientific">Flammeovirga aprica JL-4</name>
    <dbReference type="NCBI Taxonomy" id="694437"/>
    <lineage>
        <taxon>Bacteria</taxon>
        <taxon>Pseudomonadati</taxon>
        <taxon>Bacteroidota</taxon>
        <taxon>Cytophagia</taxon>
        <taxon>Cytophagales</taxon>
        <taxon>Flammeovirgaceae</taxon>
        <taxon>Flammeovirga</taxon>
    </lineage>
</organism>
<comment type="caution">
    <text evidence="1">The sequence shown here is derived from an EMBL/GenBank/DDBJ whole genome shotgun (WGS) entry which is preliminary data.</text>
</comment>
<dbReference type="Proteomes" id="UP000576082">
    <property type="component" value="Unassembled WGS sequence"/>
</dbReference>
<dbReference type="AlphaFoldDB" id="A0A7X9XDQ5"/>
<evidence type="ECO:0000313" key="2">
    <source>
        <dbReference type="Proteomes" id="UP000576082"/>
    </source>
</evidence>
<proteinExistence type="predicted"/>
<dbReference type="Gene3D" id="3.40.1580.10">
    <property type="entry name" value="SMI1/KNR4-like"/>
    <property type="match status" value="1"/>
</dbReference>
<evidence type="ECO:0008006" key="3">
    <source>
        <dbReference type="Google" id="ProtNLM"/>
    </source>
</evidence>
<feature type="non-terminal residue" evidence="1">
    <location>
        <position position="273"/>
    </location>
</feature>
<reference evidence="1 2" key="1">
    <citation type="submission" date="2020-04" db="EMBL/GenBank/DDBJ databases">
        <title>Flammeovirga sp. SR4, a novel species isolated from seawater.</title>
        <authorList>
            <person name="Wang X."/>
        </authorList>
    </citation>
    <scope>NUCLEOTIDE SEQUENCE [LARGE SCALE GENOMIC DNA]</scope>
    <source>
        <strain evidence="1 2">ATCC 23126</strain>
    </source>
</reference>
<dbReference type="InterPro" id="IPR037883">
    <property type="entry name" value="Knr4/Smi1-like_sf"/>
</dbReference>
<keyword evidence="2" id="KW-1185">Reference proteome</keyword>
<evidence type="ECO:0000313" key="1">
    <source>
        <dbReference type="EMBL" id="NME73048.1"/>
    </source>
</evidence>
<gene>
    <name evidence="1" type="ORF">HHU12_34175</name>
</gene>
<name>A0A7X9XDQ5_9BACT</name>
<accession>A0A7X9XDQ5</accession>
<dbReference type="EMBL" id="JABANE010000326">
    <property type="protein sequence ID" value="NME73048.1"/>
    <property type="molecule type" value="Genomic_DNA"/>
</dbReference>